<evidence type="ECO:0000313" key="4">
    <source>
        <dbReference type="Proteomes" id="UP000809273"/>
    </source>
</evidence>
<comment type="caution">
    <text evidence="3">The sequence shown here is derived from an EMBL/GenBank/DDBJ whole genome shotgun (WGS) entry which is preliminary data.</text>
</comment>
<dbReference type="AlphaFoldDB" id="A0A9D8KFR8"/>
<dbReference type="InterPro" id="IPR023346">
    <property type="entry name" value="Lysozyme-like_dom_sf"/>
</dbReference>
<sequence length="219" mass="24906">MRWLKIPFSGFKRGALKMCLAILAITALALPGLFFRPENPPVGLGEISYKILIDRKSGEEIDNFDILEYIRSFETGLTEEEERELASLIYFESMKYGYDPEFILAIIQIESAFNPTAISVVGARGLMQIMPATGREIASEVDIEWEGTKTLYDPEKNISMGMYYLFKMLLKYRDLRLALVAYNAGPGYVDGMLKRGRRLPDKYVDKVMGAYEKIKLQGL</sequence>
<gene>
    <name evidence="3" type="ORF">JW984_07290</name>
</gene>
<dbReference type="EMBL" id="JAFGIX010000033">
    <property type="protein sequence ID" value="MBN1572981.1"/>
    <property type="molecule type" value="Genomic_DNA"/>
</dbReference>
<dbReference type="CDD" id="cd16896">
    <property type="entry name" value="LT_Slt70-like"/>
    <property type="match status" value="1"/>
</dbReference>
<feature type="domain" description="Transglycosylase SLT" evidence="2">
    <location>
        <begin position="90"/>
        <end position="196"/>
    </location>
</feature>
<dbReference type="GO" id="GO:0016020">
    <property type="term" value="C:membrane"/>
    <property type="evidence" value="ECO:0007669"/>
    <property type="project" value="InterPro"/>
</dbReference>
<dbReference type="PANTHER" id="PTHR37423:SF2">
    <property type="entry name" value="MEMBRANE-BOUND LYTIC MUREIN TRANSGLYCOSYLASE C"/>
    <property type="match status" value="1"/>
</dbReference>
<dbReference type="InterPro" id="IPR000189">
    <property type="entry name" value="Transglyc_AS"/>
</dbReference>
<reference evidence="3" key="1">
    <citation type="journal article" date="2021" name="Environ. Microbiol.">
        <title>Genomic characterization of three novel Desulfobacterota classes expand the metabolic and phylogenetic diversity of the phylum.</title>
        <authorList>
            <person name="Murphy C.L."/>
            <person name="Biggerstaff J."/>
            <person name="Eichhorn A."/>
            <person name="Ewing E."/>
            <person name="Shahan R."/>
            <person name="Soriano D."/>
            <person name="Stewart S."/>
            <person name="VanMol K."/>
            <person name="Walker R."/>
            <person name="Walters P."/>
            <person name="Elshahed M.S."/>
            <person name="Youssef N.H."/>
        </authorList>
    </citation>
    <scope>NUCLEOTIDE SEQUENCE</scope>
    <source>
        <strain evidence="3">Zod_Metabat.24</strain>
    </source>
</reference>
<dbReference type="Gene3D" id="1.10.530.10">
    <property type="match status" value="1"/>
</dbReference>
<evidence type="ECO:0000313" key="3">
    <source>
        <dbReference type="EMBL" id="MBN1572981.1"/>
    </source>
</evidence>
<dbReference type="InterPro" id="IPR008258">
    <property type="entry name" value="Transglycosylase_SLT_dom_1"/>
</dbReference>
<name>A0A9D8KFR8_9DELT</name>
<dbReference type="Pfam" id="PF01464">
    <property type="entry name" value="SLT"/>
    <property type="match status" value="1"/>
</dbReference>
<dbReference type="SUPFAM" id="SSF53955">
    <property type="entry name" value="Lysozyme-like"/>
    <property type="match status" value="1"/>
</dbReference>
<evidence type="ECO:0000256" key="1">
    <source>
        <dbReference type="ARBA" id="ARBA00007734"/>
    </source>
</evidence>
<comment type="similarity">
    <text evidence="1">Belongs to the transglycosylase Slt family.</text>
</comment>
<accession>A0A9D8KFR8</accession>
<dbReference type="PROSITE" id="PS00922">
    <property type="entry name" value="TRANSGLYCOSYLASE"/>
    <property type="match status" value="1"/>
</dbReference>
<dbReference type="PANTHER" id="PTHR37423">
    <property type="entry name" value="SOLUBLE LYTIC MUREIN TRANSGLYCOSYLASE-RELATED"/>
    <property type="match status" value="1"/>
</dbReference>
<organism evidence="3 4">
    <name type="scientific">Candidatus Zymogenus saltonus</name>
    <dbReference type="NCBI Taxonomy" id="2844893"/>
    <lineage>
        <taxon>Bacteria</taxon>
        <taxon>Deltaproteobacteria</taxon>
        <taxon>Candidatus Zymogenia</taxon>
        <taxon>Candidatus Zymogeniales</taxon>
        <taxon>Candidatus Zymogenaceae</taxon>
        <taxon>Candidatus Zymogenus</taxon>
    </lineage>
</organism>
<protein>
    <submittedName>
        <fullName evidence="3">Lytic transglycosylase domain-containing protein</fullName>
    </submittedName>
</protein>
<evidence type="ECO:0000259" key="2">
    <source>
        <dbReference type="Pfam" id="PF01464"/>
    </source>
</evidence>
<dbReference type="GO" id="GO:0008933">
    <property type="term" value="F:peptidoglycan lytic transglycosylase activity"/>
    <property type="evidence" value="ECO:0007669"/>
    <property type="project" value="InterPro"/>
</dbReference>
<dbReference type="GO" id="GO:0000270">
    <property type="term" value="P:peptidoglycan metabolic process"/>
    <property type="evidence" value="ECO:0007669"/>
    <property type="project" value="InterPro"/>
</dbReference>
<reference evidence="3" key="2">
    <citation type="submission" date="2021-01" db="EMBL/GenBank/DDBJ databases">
        <authorList>
            <person name="Hahn C.R."/>
            <person name="Youssef N.H."/>
            <person name="Elshahed M."/>
        </authorList>
    </citation>
    <scope>NUCLEOTIDE SEQUENCE</scope>
    <source>
        <strain evidence="3">Zod_Metabat.24</strain>
    </source>
</reference>
<dbReference type="Proteomes" id="UP000809273">
    <property type="component" value="Unassembled WGS sequence"/>
</dbReference>
<proteinExistence type="inferred from homology"/>